<dbReference type="GeneID" id="25912913"/>
<dbReference type="GO" id="GO:0005634">
    <property type="term" value="C:nucleus"/>
    <property type="evidence" value="ECO:0007669"/>
    <property type="project" value="TreeGrafter"/>
</dbReference>
<dbReference type="OrthoDB" id="5570127at2759"/>
<dbReference type="STRING" id="667725.A0A0L0FE83"/>
<reference evidence="2 3" key="1">
    <citation type="submission" date="2011-02" db="EMBL/GenBank/DDBJ databases">
        <title>The Genome Sequence of Sphaeroforma arctica JP610.</title>
        <authorList>
            <consortium name="The Broad Institute Genome Sequencing Platform"/>
            <person name="Russ C."/>
            <person name="Cuomo C."/>
            <person name="Young S.K."/>
            <person name="Zeng Q."/>
            <person name="Gargeya S."/>
            <person name="Alvarado L."/>
            <person name="Berlin A."/>
            <person name="Chapman S.B."/>
            <person name="Chen Z."/>
            <person name="Freedman E."/>
            <person name="Gellesch M."/>
            <person name="Goldberg J."/>
            <person name="Griggs A."/>
            <person name="Gujja S."/>
            <person name="Heilman E."/>
            <person name="Heiman D."/>
            <person name="Howarth C."/>
            <person name="Mehta T."/>
            <person name="Neiman D."/>
            <person name="Pearson M."/>
            <person name="Roberts A."/>
            <person name="Saif S."/>
            <person name="Shea T."/>
            <person name="Shenoy N."/>
            <person name="Sisk P."/>
            <person name="Stolte C."/>
            <person name="Sykes S."/>
            <person name="White J."/>
            <person name="Yandava C."/>
            <person name="Burger G."/>
            <person name="Gray M.W."/>
            <person name="Holland P.W.H."/>
            <person name="King N."/>
            <person name="Lang F.B.F."/>
            <person name="Roger A.J."/>
            <person name="Ruiz-Trillo I."/>
            <person name="Haas B."/>
            <person name="Nusbaum C."/>
            <person name="Birren B."/>
        </authorList>
    </citation>
    <scope>NUCLEOTIDE SEQUENCE [LARGE SCALE GENOMIC DNA]</scope>
    <source>
        <strain evidence="2 3">JP610</strain>
    </source>
</reference>
<feature type="compositionally biased region" description="Polar residues" evidence="1">
    <location>
        <begin position="554"/>
        <end position="591"/>
    </location>
</feature>
<dbReference type="GO" id="GO:0035267">
    <property type="term" value="C:NuA4 histone acetyltransferase complex"/>
    <property type="evidence" value="ECO:0007669"/>
    <property type="project" value="TreeGrafter"/>
</dbReference>
<dbReference type="Proteomes" id="UP000054560">
    <property type="component" value="Unassembled WGS sequence"/>
</dbReference>
<dbReference type="PANTHER" id="PTHR11139:SF1">
    <property type="entry name" value="TRANSFORMATION_TRANSCRIPTION DOMAIN-ASSOCIATED PROTEIN"/>
    <property type="match status" value="1"/>
</dbReference>
<keyword evidence="3" id="KW-1185">Reference proteome</keyword>
<dbReference type="InterPro" id="IPR016024">
    <property type="entry name" value="ARM-type_fold"/>
</dbReference>
<feature type="compositionally biased region" description="Basic and acidic residues" evidence="1">
    <location>
        <begin position="343"/>
        <end position="357"/>
    </location>
</feature>
<dbReference type="Pfam" id="PF20175">
    <property type="entry name" value="Tra1_central"/>
    <property type="match status" value="2"/>
</dbReference>
<accession>A0A0L0FE83</accession>
<dbReference type="EMBL" id="KQ243879">
    <property type="protein sequence ID" value="KNC75059.1"/>
    <property type="molecule type" value="Genomic_DNA"/>
</dbReference>
<proteinExistence type="predicted"/>
<dbReference type="InterPro" id="IPR046807">
    <property type="entry name" value="Tra1_central"/>
</dbReference>
<feature type="region of interest" description="Disordered" evidence="1">
    <location>
        <begin position="330"/>
        <end position="373"/>
    </location>
</feature>
<organism evidence="2 3">
    <name type="scientific">Sphaeroforma arctica JP610</name>
    <dbReference type="NCBI Taxonomy" id="667725"/>
    <lineage>
        <taxon>Eukaryota</taxon>
        <taxon>Ichthyosporea</taxon>
        <taxon>Ichthyophonida</taxon>
        <taxon>Sphaeroforma</taxon>
    </lineage>
</organism>
<dbReference type="RefSeq" id="XP_014148961.1">
    <property type="nucleotide sequence ID" value="XM_014293486.1"/>
</dbReference>
<dbReference type="GO" id="GO:0000124">
    <property type="term" value="C:SAGA complex"/>
    <property type="evidence" value="ECO:0007669"/>
    <property type="project" value="TreeGrafter"/>
</dbReference>
<dbReference type="SUPFAM" id="SSF48371">
    <property type="entry name" value="ARM repeat"/>
    <property type="match status" value="1"/>
</dbReference>
<feature type="non-terminal residue" evidence="2">
    <location>
        <position position="741"/>
    </location>
</feature>
<dbReference type="AlphaFoldDB" id="A0A0L0FE83"/>
<dbReference type="PANTHER" id="PTHR11139">
    <property type="entry name" value="ATAXIA TELANGIECTASIA MUTATED ATM -RELATED"/>
    <property type="match status" value="1"/>
</dbReference>
<evidence type="ECO:0000256" key="1">
    <source>
        <dbReference type="SAM" id="MobiDB-lite"/>
    </source>
</evidence>
<evidence type="ECO:0000313" key="2">
    <source>
        <dbReference type="EMBL" id="KNC75059.1"/>
    </source>
</evidence>
<evidence type="ECO:0000313" key="3">
    <source>
        <dbReference type="Proteomes" id="UP000054560"/>
    </source>
</evidence>
<dbReference type="InterPro" id="IPR050517">
    <property type="entry name" value="DDR_Repair_Kinase"/>
</dbReference>
<feature type="region of interest" description="Disordered" evidence="1">
    <location>
        <begin position="551"/>
        <end position="593"/>
    </location>
</feature>
<sequence>MLQKVTLGLLKVENEENALVCLRIIVDLNKQYRSPQYNNNQAFVREFLDIVYRLYQSLPNTLLQDQHQAKDDGGAGEYLAIVPSISSFKVLTECPIIVVILLQLYKTTVQERIPSFVPLIIQTLELKPNAATLSRQAFSDFVACQVKTLSFLAYVLTRFQEVITPYRDVIPPSVIELLLRCPTDSAAIRKELLIATRHILATDFRTSFVPQIETLLKEDVLIGPGRTSNETLRPLAYSTLADLVHHVRQQLPFNQLVRTVKVYSRNIHDESLPLSIQTMSCKLLLNLIESIVKKDDATNDGRGLLIEILENFAAKFKAVRLCVPRLQRPRPKSPTKVFNPGTSKRDAELHADAKTEAEATDAGPQSDKGDLKKDKDAEVAAYSYLAPIQTVSTTSGDHSQSQDHVKDCRLLVKTLILGLKTIVWGMNQCVKNKDNTQPSNGVVGAGIGMPARAHRPMNIAQQKQQIVHLQQVQAQALQRMNVAASTTAAMTAAATTTGQYAATTSPTIPAMATNGAASTALSGTTGASPLLLGAGAGASPLLMGTGAHHKQLAAGNSPTQHPNTSTTSYPSGQTTPATPQSTNTISPANNGTSSTLSSAALSAMGVGAASGPNRLSAEVIMHGTPAVVQPPRYVTADEAQIFLGLLHDSIDCFRVYSIPLIGSAQAQAQAQAQAKVQGKAGVSSTTGATAKALVTAPTKEEKDLIEHFASVFTMLDATTLAEIFETSLEVLFEKMCANQAL</sequence>
<dbReference type="eggNOG" id="KOG0889">
    <property type="taxonomic scope" value="Eukaryota"/>
</dbReference>
<dbReference type="GO" id="GO:0006355">
    <property type="term" value="P:regulation of DNA-templated transcription"/>
    <property type="evidence" value="ECO:0007669"/>
    <property type="project" value="TreeGrafter"/>
</dbReference>
<protein>
    <submittedName>
        <fullName evidence="2">Uncharacterized protein</fullName>
    </submittedName>
</protein>
<gene>
    <name evidence="2" type="ORF">SARC_12409</name>
</gene>
<name>A0A0L0FE83_9EUKA</name>
<dbReference type="GO" id="GO:0006281">
    <property type="term" value="P:DNA repair"/>
    <property type="evidence" value="ECO:0007669"/>
    <property type="project" value="TreeGrafter"/>
</dbReference>